<dbReference type="Pfam" id="PF00385">
    <property type="entry name" value="Chromo"/>
    <property type="match status" value="1"/>
</dbReference>
<keyword evidence="7" id="KW-0804">Transcription</keyword>
<dbReference type="InterPro" id="IPR016197">
    <property type="entry name" value="Chromo-like_dom_sf"/>
</dbReference>
<keyword evidence="2" id="KW-0677">Repeat</keyword>
<gene>
    <name evidence="14" type="primary">CHD8_2</name>
    <name evidence="14" type="ORF">EC973_007143</name>
</gene>
<dbReference type="Gene3D" id="3.40.50.300">
    <property type="entry name" value="P-loop containing nucleotide triphosphate hydrolases"/>
    <property type="match status" value="1"/>
</dbReference>
<dbReference type="CDD" id="cd18793">
    <property type="entry name" value="SF2_C_SNF"/>
    <property type="match status" value="1"/>
</dbReference>
<dbReference type="SUPFAM" id="SSF54160">
    <property type="entry name" value="Chromo domain-like"/>
    <property type="match status" value="1"/>
</dbReference>
<feature type="region of interest" description="Disordered" evidence="10">
    <location>
        <begin position="1074"/>
        <end position="1128"/>
    </location>
</feature>
<dbReference type="GO" id="GO:0042393">
    <property type="term" value="F:histone binding"/>
    <property type="evidence" value="ECO:0007669"/>
    <property type="project" value="TreeGrafter"/>
</dbReference>
<evidence type="ECO:0000259" key="12">
    <source>
        <dbReference type="PROSITE" id="PS51192"/>
    </source>
</evidence>
<keyword evidence="15" id="KW-1185">Reference proteome</keyword>
<accession>A0A8H7BW86</accession>
<evidence type="ECO:0000256" key="6">
    <source>
        <dbReference type="ARBA" id="ARBA00023015"/>
    </source>
</evidence>
<evidence type="ECO:0000259" key="13">
    <source>
        <dbReference type="PROSITE" id="PS51194"/>
    </source>
</evidence>
<evidence type="ECO:0000313" key="14">
    <source>
        <dbReference type="EMBL" id="KAF7732038.1"/>
    </source>
</evidence>
<dbReference type="InterPro" id="IPR000330">
    <property type="entry name" value="SNF2_N"/>
</dbReference>
<evidence type="ECO:0000256" key="10">
    <source>
        <dbReference type="SAM" id="MobiDB-lite"/>
    </source>
</evidence>
<dbReference type="Gene3D" id="3.40.50.10810">
    <property type="entry name" value="Tandem AAA-ATPase domain"/>
    <property type="match status" value="1"/>
</dbReference>
<feature type="compositionally biased region" description="Low complexity" evidence="10">
    <location>
        <begin position="234"/>
        <end position="256"/>
    </location>
</feature>
<dbReference type="GO" id="GO:0005634">
    <property type="term" value="C:nucleus"/>
    <property type="evidence" value="ECO:0007669"/>
    <property type="project" value="UniProtKB-SubCell"/>
</dbReference>
<keyword evidence="8" id="KW-0539">Nucleus</keyword>
<comment type="caution">
    <text evidence="14">The sequence shown here is derived from an EMBL/GenBank/DDBJ whole genome shotgun (WGS) entry which is preliminary data.</text>
</comment>
<dbReference type="InterPro" id="IPR014001">
    <property type="entry name" value="Helicase_ATP-bd"/>
</dbReference>
<evidence type="ECO:0000256" key="4">
    <source>
        <dbReference type="ARBA" id="ARBA00022801"/>
    </source>
</evidence>
<feature type="domain" description="Helicase C-terminal" evidence="13">
    <location>
        <begin position="817"/>
        <end position="969"/>
    </location>
</feature>
<feature type="region of interest" description="Disordered" evidence="10">
    <location>
        <begin position="1326"/>
        <end position="1372"/>
    </location>
</feature>
<dbReference type="GO" id="GO:0000785">
    <property type="term" value="C:chromatin"/>
    <property type="evidence" value="ECO:0007669"/>
    <property type="project" value="TreeGrafter"/>
</dbReference>
<dbReference type="InterPro" id="IPR001005">
    <property type="entry name" value="SANT/Myb"/>
</dbReference>
<dbReference type="SMART" id="SM00487">
    <property type="entry name" value="DEXDc"/>
    <property type="match status" value="1"/>
</dbReference>
<dbReference type="PROSITE" id="PS51192">
    <property type="entry name" value="HELICASE_ATP_BIND_1"/>
    <property type="match status" value="1"/>
</dbReference>
<dbReference type="GO" id="GO:0003682">
    <property type="term" value="F:chromatin binding"/>
    <property type="evidence" value="ECO:0007669"/>
    <property type="project" value="TreeGrafter"/>
</dbReference>
<dbReference type="GO" id="GO:0140658">
    <property type="term" value="F:ATP-dependent chromatin remodeler activity"/>
    <property type="evidence" value="ECO:0007669"/>
    <property type="project" value="TreeGrafter"/>
</dbReference>
<feature type="compositionally biased region" description="Acidic residues" evidence="10">
    <location>
        <begin position="293"/>
        <end position="303"/>
    </location>
</feature>
<dbReference type="PROSITE" id="PS50013">
    <property type="entry name" value="CHROMO_2"/>
    <property type="match status" value="2"/>
</dbReference>
<keyword evidence="3" id="KW-0547">Nucleotide-binding</keyword>
<evidence type="ECO:0000259" key="11">
    <source>
        <dbReference type="PROSITE" id="PS50013"/>
    </source>
</evidence>
<evidence type="ECO:0000256" key="8">
    <source>
        <dbReference type="ARBA" id="ARBA00023242"/>
    </source>
</evidence>
<feature type="compositionally biased region" description="Basic residues" evidence="10">
    <location>
        <begin position="1397"/>
        <end position="1413"/>
    </location>
</feature>
<keyword evidence="9" id="KW-0175">Coiled coil</keyword>
<keyword evidence="6" id="KW-0805">Transcription regulation</keyword>
<dbReference type="InterPro" id="IPR027417">
    <property type="entry name" value="P-loop_NTPase"/>
</dbReference>
<dbReference type="PANTHER" id="PTHR45623">
    <property type="entry name" value="CHROMODOMAIN-HELICASE-DNA-BINDING PROTEIN 3-RELATED-RELATED"/>
    <property type="match status" value="1"/>
</dbReference>
<evidence type="ECO:0000256" key="1">
    <source>
        <dbReference type="ARBA" id="ARBA00004123"/>
    </source>
</evidence>
<dbReference type="Gene3D" id="2.40.50.40">
    <property type="match status" value="2"/>
</dbReference>
<dbReference type="InterPro" id="IPR023780">
    <property type="entry name" value="Chromo_domain"/>
</dbReference>
<dbReference type="Pfam" id="PF00271">
    <property type="entry name" value="Helicase_C"/>
    <property type="match status" value="1"/>
</dbReference>
<feature type="compositionally biased region" description="Basic residues" evidence="10">
    <location>
        <begin position="261"/>
        <end position="273"/>
    </location>
</feature>
<dbReference type="Proteomes" id="UP000605846">
    <property type="component" value="Unassembled WGS sequence"/>
</dbReference>
<feature type="domain" description="Helicase ATP-binding" evidence="12">
    <location>
        <begin position="512"/>
        <end position="687"/>
    </location>
</feature>
<reference evidence="14" key="1">
    <citation type="submission" date="2020-01" db="EMBL/GenBank/DDBJ databases">
        <title>Genome Sequencing of Three Apophysomyces-Like Fungal Strains Confirms a Novel Fungal Genus in the Mucoromycota with divergent Burkholderia-like Endosymbiotic Bacteria.</title>
        <authorList>
            <person name="Stajich J.E."/>
            <person name="Macias A.M."/>
            <person name="Carter-House D."/>
            <person name="Lovett B."/>
            <person name="Kasson L.R."/>
            <person name="Berry K."/>
            <person name="Grigoriev I."/>
            <person name="Chang Y."/>
            <person name="Spatafora J."/>
            <person name="Kasson M.T."/>
        </authorList>
    </citation>
    <scope>NUCLEOTIDE SEQUENCE</scope>
    <source>
        <strain evidence="14">NRRL A-21654</strain>
    </source>
</reference>
<dbReference type="InterPro" id="IPR000953">
    <property type="entry name" value="Chromo/chromo_shadow_dom"/>
</dbReference>
<evidence type="ECO:0000313" key="15">
    <source>
        <dbReference type="Proteomes" id="UP000605846"/>
    </source>
</evidence>
<feature type="region of interest" description="Disordered" evidence="10">
    <location>
        <begin position="1397"/>
        <end position="1440"/>
    </location>
</feature>
<dbReference type="GO" id="GO:0005524">
    <property type="term" value="F:ATP binding"/>
    <property type="evidence" value="ECO:0007669"/>
    <property type="project" value="UniProtKB-KW"/>
</dbReference>
<dbReference type="PROSITE" id="PS51194">
    <property type="entry name" value="HELICASE_CTER"/>
    <property type="match status" value="1"/>
</dbReference>
<proteinExistence type="predicted"/>
<dbReference type="PANTHER" id="PTHR45623:SF11">
    <property type="entry name" value="KISMET, ISOFORM C"/>
    <property type="match status" value="1"/>
</dbReference>
<keyword evidence="5" id="KW-0067">ATP-binding</keyword>
<dbReference type="SMART" id="SM00490">
    <property type="entry name" value="HELICc"/>
    <property type="match status" value="1"/>
</dbReference>
<feature type="compositionally biased region" description="Low complexity" evidence="10">
    <location>
        <begin position="27"/>
        <end position="40"/>
    </location>
</feature>
<dbReference type="InterPro" id="IPR038718">
    <property type="entry name" value="SNF2-like_sf"/>
</dbReference>
<name>A0A8H7BW86_9FUNG</name>
<evidence type="ECO:0000256" key="7">
    <source>
        <dbReference type="ARBA" id="ARBA00023163"/>
    </source>
</evidence>
<comment type="subcellular location">
    <subcellularLocation>
        <location evidence="1">Nucleus</location>
    </subcellularLocation>
</comment>
<dbReference type="EMBL" id="JABAYA010000005">
    <property type="protein sequence ID" value="KAF7732038.1"/>
    <property type="molecule type" value="Genomic_DNA"/>
</dbReference>
<dbReference type="PROSITE" id="PS00598">
    <property type="entry name" value="CHROMO_1"/>
    <property type="match status" value="1"/>
</dbReference>
<dbReference type="OrthoDB" id="5857104at2759"/>
<feature type="compositionally biased region" description="Basic and acidic residues" evidence="10">
    <location>
        <begin position="1109"/>
        <end position="1125"/>
    </location>
</feature>
<feature type="region of interest" description="Disordered" evidence="10">
    <location>
        <begin position="17"/>
        <end position="40"/>
    </location>
</feature>
<keyword evidence="4" id="KW-0378">Hydrolase</keyword>
<feature type="coiled-coil region" evidence="9">
    <location>
        <begin position="69"/>
        <end position="97"/>
    </location>
</feature>
<feature type="domain" description="Chromo" evidence="11">
    <location>
        <begin position="408"/>
        <end position="474"/>
    </location>
</feature>
<evidence type="ECO:0000256" key="3">
    <source>
        <dbReference type="ARBA" id="ARBA00022741"/>
    </source>
</evidence>
<dbReference type="CDD" id="cd17995">
    <property type="entry name" value="DEXHc_CHD6_7_8_9"/>
    <property type="match status" value="1"/>
</dbReference>
<evidence type="ECO:0000256" key="9">
    <source>
        <dbReference type="SAM" id="Coils"/>
    </source>
</evidence>
<evidence type="ECO:0000256" key="2">
    <source>
        <dbReference type="ARBA" id="ARBA00022737"/>
    </source>
</evidence>
<dbReference type="GO" id="GO:0016887">
    <property type="term" value="F:ATP hydrolysis activity"/>
    <property type="evidence" value="ECO:0007669"/>
    <property type="project" value="TreeGrafter"/>
</dbReference>
<feature type="domain" description="Chromo" evidence="11">
    <location>
        <begin position="338"/>
        <end position="393"/>
    </location>
</feature>
<feature type="compositionally biased region" description="Polar residues" evidence="10">
    <location>
        <begin position="1430"/>
        <end position="1440"/>
    </location>
</feature>
<dbReference type="CDD" id="cd00167">
    <property type="entry name" value="SANT"/>
    <property type="match status" value="1"/>
</dbReference>
<organism evidence="14 15">
    <name type="scientific">Apophysomyces ossiformis</name>
    <dbReference type="NCBI Taxonomy" id="679940"/>
    <lineage>
        <taxon>Eukaryota</taxon>
        <taxon>Fungi</taxon>
        <taxon>Fungi incertae sedis</taxon>
        <taxon>Mucoromycota</taxon>
        <taxon>Mucoromycotina</taxon>
        <taxon>Mucoromycetes</taxon>
        <taxon>Mucorales</taxon>
        <taxon>Mucorineae</taxon>
        <taxon>Mucoraceae</taxon>
        <taxon>Apophysomyces</taxon>
    </lineage>
</organism>
<dbReference type="InterPro" id="IPR049730">
    <property type="entry name" value="SNF2/RAD54-like_C"/>
</dbReference>
<evidence type="ECO:0000256" key="5">
    <source>
        <dbReference type="ARBA" id="ARBA00022840"/>
    </source>
</evidence>
<dbReference type="InterPro" id="IPR001650">
    <property type="entry name" value="Helicase_C-like"/>
</dbReference>
<feature type="region of interest" description="Disordered" evidence="10">
    <location>
        <begin position="234"/>
        <end position="333"/>
    </location>
</feature>
<dbReference type="InterPro" id="IPR023779">
    <property type="entry name" value="Chromodomain_CS"/>
</dbReference>
<dbReference type="Gene3D" id="1.10.10.60">
    <property type="entry name" value="Homeodomain-like"/>
    <property type="match status" value="1"/>
</dbReference>
<dbReference type="Pfam" id="PF00176">
    <property type="entry name" value="SNF2-rel_dom"/>
    <property type="match status" value="1"/>
</dbReference>
<dbReference type="GO" id="GO:0003677">
    <property type="term" value="F:DNA binding"/>
    <property type="evidence" value="ECO:0007669"/>
    <property type="project" value="TreeGrafter"/>
</dbReference>
<protein>
    <submittedName>
        <fullName evidence="14">Chromodomain helicase DNA binding protein</fullName>
    </submittedName>
</protein>
<dbReference type="SMART" id="SM00298">
    <property type="entry name" value="CHROMO"/>
    <property type="match status" value="2"/>
</dbReference>
<dbReference type="SUPFAM" id="SSF52540">
    <property type="entry name" value="P-loop containing nucleoside triphosphate hydrolases"/>
    <property type="match status" value="2"/>
</dbReference>
<dbReference type="GO" id="GO:0010468">
    <property type="term" value="P:regulation of gene expression"/>
    <property type="evidence" value="ECO:0007669"/>
    <property type="project" value="TreeGrafter"/>
</dbReference>
<sequence length="1440" mass="166769">MAHQRDMFQNYMPTAGYQMTGADQHHPQQQQLPQHAQHQHQNIVGIQPSPSYSSVDPAFSIPLMHPQYQQQQLQQLQQQQQQQHQQQQQQLHQQQQVHQQQQFQQQFQQQHLHQHQHLMQQQQQQAPQQMNFFPHQNMGYGQNHGFPPQLQQTYQQQTQNMMGGNTGPAHPSMMYNMSASMMAPPGIQAIRPIANPQFLNTFQRAKAYPMSQNQLAMAAYQQLQQQQQIQFQQRQFVQARPPPMIQQHQHQQQLQQPAPPRPKRPQRNARKKKVSYDESSEEEEDLQFLSETEQSDESEFEDSDGGRGRSRKKSKKNNQSGQTPTDQEESVVIPMGTKVFERILDYRQNEETGEEELLVKYKNTSFHHVEWVPLEQIEGEHLGKHRVKKFLQKWNQDGGKGEDFREHLKMDRIIDEGELADPATGENKVFYLVKWNGLPYDASTWENEDDVEEIDTNKIDDFHARRQIPPQKLAPHPPRPDFMRFVKYDVSPVYRYGNSLRSYQLEGLNWLRFCYYSYRSCILADEMGLGKTVQSVAFLNDLYHNLGVRGPFLIVAPLSTIPHWERAFKAWTDLNVVDYRGSTLSRNLIYETEFHYKDMQGNTIPHHFKFDVLITTYEMASAGAPILKDVPWRCGIFDEAHRLKNKQSKVLEILKTFYIEHKLLLTGTPLQNNLDELYSLLNFMQPEIFSDERLFFTEYGSLKTAAEVEKLQALLKPIMLRRFKEDVEKTIPVKEETVIEVELTNPQKKWYRAILEKNFSFLKKGAKSNKEMPHLRNIMMQLRKCCIHPYLLEGAEEVITSECHAKNSQEQFNCLVLIDKLLKKLIQGNHKVLIFSQFTSCLDILADYLRGRKYAYERIDGSIPGDQRQAAIDRFSTLPIEESFVFLLCTRAGGVGINLTAADTCIIFDSDWNPQNDLQAQARCHRIGQTKPVQIYRLICASTYEKDMFDRAGMKLGLDKAVMSRSGTSADQEASGSSTHELSKQEIEDLLKKGAYGAMLDDEASTKFCEEDIDQILERRTTVIRHEGNEKGSVFSKATFSATEDSLGVELDDPDFWEKWAAKANIETTEAPDENKLIMYTPRRRRQVQRFGSKPADGNYSDNDNDDSDAYREEPEKPTRRRDQARPWSLSEKTKYERKLMIYGYGCWDQMNAHFPRRTEKDLKAVTRALMRKVLPVIEKNNEEDRKLVDDIEYILETDADDEVASSDTIPYAGATKKQIAEYRSFLLQAPSDYVEHIERKGRNFLLRIQMLHIIRDKIVPKDWEDAKSLPIPKVTGSPPADWWGEDEDRSLLLGICKHGYQQYLAMRNDPEFSFYGRKYDDSRAGALDDDDSTPATNGKHDDSVESTRGSTETDGEHDEEKQSDSESEQQADIGMRLRRIIAAFLREVASDLRKRRVTEKGRTRRTRARQTRKQQSYRVADDGEAALGDSSTVPSGSEQ</sequence>